<keyword evidence="1" id="KW-0547">Nucleotide-binding</keyword>
<keyword evidence="4" id="KW-1185">Reference proteome</keyword>
<evidence type="ECO:0000256" key="3">
    <source>
        <dbReference type="SAM" id="MobiDB-lite"/>
    </source>
</evidence>
<dbReference type="InterPro" id="IPR001806">
    <property type="entry name" value="Small_GTPase"/>
</dbReference>
<protein>
    <submittedName>
        <fullName evidence="5">Uncharacterized protein</fullName>
    </submittedName>
</protein>
<dbReference type="Gene3D" id="3.40.50.300">
    <property type="entry name" value="P-loop containing nucleotide triphosphate hydrolases"/>
    <property type="match status" value="1"/>
</dbReference>
<dbReference type="CDD" id="cd00882">
    <property type="entry name" value="Ras_like_GTPase"/>
    <property type="match status" value="1"/>
</dbReference>
<reference evidence="5" key="1">
    <citation type="submission" date="2024-02" db="UniProtKB">
        <authorList>
            <consortium name="WormBaseParasite"/>
        </authorList>
    </citation>
    <scope>IDENTIFICATION</scope>
</reference>
<dbReference type="SMART" id="SM00174">
    <property type="entry name" value="RHO"/>
    <property type="match status" value="1"/>
</dbReference>
<evidence type="ECO:0000313" key="5">
    <source>
        <dbReference type="WBParaSite" id="MBELARI_LOCUS14280.1"/>
    </source>
</evidence>
<keyword evidence="2" id="KW-0342">GTP-binding</keyword>
<dbReference type="InterPro" id="IPR027417">
    <property type="entry name" value="P-loop_NTPase"/>
</dbReference>
<organism evidence="4 5">
    <name type="scientific">Mesorhabditis belari</name>
    <dbReference type="NCBI Taxonomy" id="2138241"/>
    <lineage>
        <taxon>Eukaryota</taxon>
        <taxon>Metazoa</taxon>
        <taxon>Ecdysozoa</taxon>
        <taxon>Nematoda</taxon>
        <taxon>Chromadorea</taxon>
        <taxon>Rhabditida</taxon>
        <taxon>Rhabditina</taxon>
        <taxon>Rhabditomorpha</taxon>
        <taxon>Rhabditoidea</taxon>
        <taxon>Rhabditidae</taxon>
        <taxon>Mesorhabditinae</taxon>
        <taxon>Mesorhabditis</taxon>
    </lineage>
</organism>
<evidence type="ECO:0000256" key="1">
    <source>
        <dbReference type="ARBA" id="ARBA00022741"/>
    </source>
</evidence>
<dbReference type="PANTHER" id="PTHR24072">
    <property type="entry name" value="RHO FAMILY GTPASE"/>
    <property type="match status" value="1"/>
</dbReference>
<dbReference type="Pfam" id="PF00071">
    <property type="entry name" value="Ras"/>
    <property type="match status" value="1"/>
</dbReference>
<dbReference type="WBParaSite" id="MBELARI_LOCUS14280.1">
    <property type="protein sequence ID" value="MBELARI_LOCUS14280.1"/>
    <property type="gene ID" value="MBELARI_LOCUS14280"/>
</dbReference>
<dbReference type="PRINTS" id="PR00449">
    <property type="entry name" value="RASTRNSFRMNG"/>
</dbReference>
<feature type="region of interest" description="Disordered" evidence="3">
    <location>
        <begin position="351"/>
        <end position="380"/>
    </location>
</feature>
<dbReference type="SMART" id="SM00175">
    <property type="entry name" value="RAB"/>
    <property type="match status" value="1"/>
</dbReference>
<dbReference type="GO" id="GO:0007264">
    <property type="term" value="P:small GTPase-mediated signal transduction"/>
    <property type="evidence" value="ECO:0007669"/>
    <property type="project" value="InterPro"/>
</dbReference>
<dbReference type="SUPFAM" id="SSF52540">
    <property type="entry name" value="P-loop containing nucleoside triphosphate hydrolases"/>
    <property type="match status" value="1"/>
</dbReference>
<evidence type="ECO:0000313" key="4">
    <source>
        <dbReference type="Proteomes" id="UP000887575"/>
    </source>
</evidence>
<sequence>MLLYPQTFFGRDENQTENEETKNHLENFISLAQRRARLVATCPLFGECLLIFCSLFTSLKCSLTGHHGTTGGIETHRARAMLDAGVISIKKVRVAVVGDKGVGKTSLIRAFTKDPENSVEEAEATRMFYVDEQRYLFTLIELHDNWDKDEGHRFGIEAVLLCYDGEREQEKRLAEKWTPKITERFPAAKVYLVRTKCDRLYENFDDSHSPADVAQMLHVVKGYECSAKEHTGIEKMFKKLAQAHTIAHPEDHGKLQRVNSSEVVPVDNQQRTATCGLATTVFSALRSSIPLVKQAGHNLKEIAWNPDCFPATKNTIHSYIPFLFYTRPSYDYKRIGEEHKLHEDYLVQVKQEQHEQEQKTNNSVHSSVTGSFSSNSVKTAESNAKVYTTAKSTWKTGQATTASTSNDASKT</sequence>
<feature type="compositionally biased region" description="Low complexity" evidence="3">
    <location>
        <begin position="363"/>
        <end position="377"/>
    </location>
</feature>
<dbReference type="InterPro" id="IPR003578">
    <property type="entry name" value="Small_GTPase_Rho"/>
</dbReference>
<dbReference type="GO" id="GO:0005525">
    <property type="term" value="F:GTP binding"/>
    <property type="evidence" value="ECO:0007669"/>
    <property type="project" value="UniProtKB-KW"/>
</dbReference>
<name>A0AAF3EJT1_9BILA</name>
<dbReference type="AlphaFoldDB" id="A0AAF3EJT1"/>
<proteinExistence type="predicted"/>
<dbReference type="GO" id="GO:0003924">
    <property type="term" value="F:GTPase activity"/>
    <property type="evidence" value="ECO:0007669"/>
    <property type="project" value="InterPro"/>
</dbReference>
<evidence type="ECO:0000256" key="2">
    <source>
        <dbReference type="ARBA" id="ARBA00023134"/>
    </source>
</evidence>
<dbReference type="Proteomes" id="UP000887575">
    <property type="component" value="Unassembled WGS sequence"/>
</dbReference>
<accession>A0AAF3EJT1</accession>